<name>A0AAN5BVV2_ASPOZ</name>
<feature type="compositionally biased region" description="Polar residues" evidence="1">
    <location>
        <begin position="23"/>
        <end position="44"/>
    </location>
</feature>
<evidence type="ECO:0000313" key="3">
    <source>
        <dbReference type="Proteomes" id="UP001165205"/>
    </source>
</evidence>
<evidence type="ECO:0000256" key="1">
    <source>
        <dbReference type="SAM" id="MobiDB-lite"/>
    </source>
</evidence>
<dbReference type="AlphaFoldDB" id="A0AAN5BVV2"/>
<dbReference type="EMBL" id="BSYA01000047">
    <property type="protein sequence ID" value="GMG28659.1"/>
    <property type="molecule type" value="Genomic_DNA"/>
</dbReference>
<sequence length="88" mass="9644">MSRHLCQVSTPLAMSISSKSLQFMVPNPTTGNPVVSSSKENQSAPPVERRHQRSANRWNASHQSRKKPPDSSGITSANIFPDQDTSLI</sequence>
<accession>A0AAN5BVV2</accession>
<proteinExistence type="predicted"/>
<gene>
    <name evidence="2" type="ORF">Aory04_000505000</name>
</gene>
<organism evidence="2 3">
    <name type="scientific">Aspergillus oryzae</name>
    <name type="common">Yellow koji mold</name>
    <dbReference type="NCBI Taxonomy" id="5062"/>
    <lineage>
        <taxon>Eukaryota</taxon>
        <taxon>Fungi</taxon>
        <taxon>Dikarya</taxon>
        <taxon>Ascomycota</taxon>
        <taxon>Pezizomycotina</taxon>
        <taxon>Eurotiomycetes</taxon>
        <taxon>Eurotiomycetidae</taxon>
        <taxon>Eurotiales</taxon>
        <taxon>Aspergillaceae</taxon>
        <taxon>Aspergillus</taxon>
        <taxon>Aspergillus subgen. Circumdati</taxon>
    </lineage>
</organism>
<protein>
    <submittedName>
        <fullName evidence="2">Unnamed protein product</fullName>
    </submittedName>
</protein>
<feature type="compositionally biased region" description="Polar residues" evidence="1">
    <location>
        <begin position="72"/>
        <end position="88"/>
    </location>
</feature>
<evidence type="ECO:0000313" key="2">
    <source>
        <dbReference type="EMBL" id="GMG28659.1"/>
    </source>
</evidence>
<feature type="region of interest" description="Disordered" evidence="1">
    <location>
        <begin position="23"/>
        <end position="88"/>
    </location>
</feature>
<dbReference type="Proteomes" id="UP001165205">
    <property type="component" value="Unassembled WGS sequence"/>
</dbReference>
<comment type="caution">
    <text evidence="2">The sequence shown here is derived from an EMBL/GenBank/DDBJ whole genome shotgun (WGS) entry which is preliminary data.</text>
</comment>
<reference evidence="2" key="1">
    <citation type="submission" date="2023-04" db="EMBL/GenBank/DDBJ databases">
        <title>Aspergillus oryzae NBRC 4228.</title>
        <authorList>
            <person name="Ichikawa N."/>
            <person name="Sato H."/>
            <person name="Tonouchi N."/>
        </authorList>
    </citation>
    <scope>NUCLEOTIDE SEQUENCE</scope>
    <source>
        <strain evidence="2">NBRC 4228</strain>
    </source>
</reference>